<evidence type="ECO:0000256" key="4">
    <source>
        <dbReference type="ARBA" id="ARBA00022801"/>
    </source>
</evidence>
<dbReference type="PANTHER" id="PTHR21711">
    <property type="entry name" value="MITOCHONDRIAL INNER MEMBRANE PROTEASE"/>
    <property type="match status" value="1"/>
</dbReference>
<dbReference type="GO" id="GO:0004222">
    <property type="term" value="F:metalloendopeptidase activity"/>
    <property type="evidence" value="ECO:0007669"/>
    <property type="project" value="InterPro"/>
</dbReference>
<evidence type="ECO:0000256" key="3">
    <source>
        <dbReference type="ARBA" id="ARBA00022723"/>
    </source>
</evidence>
<evidence type="ECO:0000256" key="1">
    <source>
        <dbReference type="ARBA" id="ARBA00009915"/>
    </source>
</evidence>
<accession>A0A6F9DWH9</accession>
<dbReference type="GO" id="GO:0033615">
    <property type="term" value="P:mitochondrial proton-transporting ATP synthase complex assembly"/>
    <property type="evidence" value="ECO:0007669"/>
    <property type="project" value="TreeGrafter"/>
</dbReference>
<dbReference type="EC" id="3.4.24.-" evidence="6"/>
<dbReference type="InterPro" id="IPR019165">
    <property type="entry name" value="Peptidase_M76_ATP23"/>
</dbReference>
<dbReference type="GO" id="GO:0046872">
    <property type="term" value="F:metal ion binding"/>
    <property type="evidence" value="ECO:0007669"/>
    <property type="project" value="UniProtKB-KW"/>
</dbReference>
<dbReference type="PANTHER" id="PTHR21711:SF0">
    <property type="entry name" value="MITOCHONDRIAL INNER MEMBRANE PROTEASE ATP23 HOMOLOG"/>
    <property type="match status" value="1"/>
</dbReference>
<evidence type="ECO:0000256" key="2">
    <source>
        <dbReference type="ARBA" id="ARBA00022670"/>
    </source>
</evidence>
<evidence type="ECO:0000256" key="6">
    <source>
        <dbReference type="RuleBase" id="RU364057"/>
    </source>
</evidence>
<organism evidence="7">
    <name type="scientific">Phallusia mammillata</name>
    <dbReference type="NCBI Taxonomy" id="59560"/>
    <lineage>
        <taxon>Eukaryota</taxon>
        <taxon>Metazoa</taxon>
        <taxon>Chordata</taxon>
        <taxon>Tunicata</taxon>
        <taxon>Ascidiacea</taxon>
        <taxon>Phlebobranchia</taxon>
        <taxon>Ascidiidae</taxon>
        <taxon>Phallusia</taxon>
    </lineage>
</organism>
<protein>
    <recommendedName>
        <fullName evidence="6">Mitochondrial inner membrane protease ATP23</fullName>
        <ecNumber evidence="6">3.4.24.-</ecNumber>
    </recommendedName>
</protein>
<comment type="similarity">
    <text evidence="1 6">Belongs to the peptidase M76 family.</text>
</comment>
<name>A0A6F9DWH9_9ASCI</name>
<dbReference type="GO" id="GO:0034982">
    <property type="term" value="P:mitochondrial protein processing"/>
    <property type="evidence" value="ECO:0007669"/>
    <property type="project" value="TreeGrafter"/>
</dbReference>
<keyword evidence="2 6" id="KW-0645">Protease</keyword>
<proteinExistence type="evidence at transcript level"/>
<sequence>MAEGSSEESSGNNLRDFMQKDVESRRSYMWYGKDIKAENKKNTRALVNKVLSYEHSSPFVNMLMLAMANSGCAVNPDTHIAIEECYPNTNVLGAFDPSNNQIVLCQNQFAKLYTKRGRYLSMTYLLSHELIHAFDHCRAKSDVYNNPTHLMCTEVRAAALSGQCMLQYNKIDASLSGLRDYHKQCVRKYALLSFRAMFPQWIDSEASALLDKVFPSCYNDHEPFDRMPLTIKQAELSYKAYQTRHRYSVK</sequence>
<dbReference type="GO" id="GO:0005739">
    <property type="term" value="C:mitochondrion"/>
    <property type="evidence" value="ECO:0007669"/>
    <property type="project" value="GOC"/>
</dbReference>
<dbReference type="AlphaFoldDB" id="A0A6F9DWH9"/>
<dbReference type="EMBL" id="LR791945">
    <property type="protein sequence ID" value="CAB3267807.1"/>
    <property type="molecule type" value="mRNA"/>
</dbReference>
<keyword evidence="5 6" id="KW-0482">Metalloprotease</keyword>
<reference evidence="7" key="1">
    <citation type="submission" date="2020-04" db="EMBL/GenBank/DDBJ databases">
        <authorList>
            <person name="Neveu A P."/>
        </authorList>
    </citation>
    <scope>NUCLEOTIDE SEQUENCE</scope>
    <source>
        <tissue evidence="7">Whole embryo</tissue>
    </source>
</reference>
<dbReference type="Pfam" id="PF09768">
    <property type="entry name" value="Peptidase_M76"/>
    <property type="match status" value="1"/>
</dbReference>
<keyword evidence="4 6" id="KW-0378">Hydrolase</keyword>
<gene>
    <name evidence="7" type="primary">Xrcc6bp1</name>
</gene>
<evidence type="ECO:0000313" key="7">
    <source>
        <dbReference type="EMBL" id="CAB3267807.1"/>
    </source>
</evidence>
<keyword evidence="3 6" id="KW-0479">Metal-binding</keyword>
<evidence type="ECO:0000256" key="5">
    <source>
        <dbReference type="ARBA" id="ARBA00023049"/>
    </source>
</evidence>